<dbReference type="EC" id="2.3.2.2" evidence="1"/>
<keyword evidence="1" id="KW-0808">Transferase</keyword>
<comment type="caution">
    <text evidence="1">The sequence shown here is derived from an EMBL/GenBank/DDBJ whole genome shotgun (WGS) entry which is preliminary data.</text>
</comment>
<dbReference type="Pfam" id="PF01019">
    <property type="entry name" value="G_glu_transpept"/>
    <property type="match status" value="1"/>
</dbReference>
<reference evidence="1 2" key="2">
    <citation type="submission" date="2013-09" db="EMBL/GenBank/DDBJ databases">
        <title>Whole genome comparison of six Crocosphaera watsonii strains with differing phenotypes.</title>
        <authorList>
            <person name="Bench S.R."/>
            <person name="Heller P."/>
            <person name="Frank I."/>
            <person name="Arciniega M."/>
            <person name="Shilova I.N."/>
            <person name="Zehr J.P."/>
        </authorList>
    </citation>
    <scope>NUCLEOTIDE SEQUENCE [LARGE SCALE GENOMIC DNA]</scope>
    <source>
        <strain evidence="1 2">WH 0402</strain>
    </source>
</reference>
<protein>
    <submittedName>
        <fullName evidence="1">Gamma-glutamyltranspeptidase</fullName>
        <ecNumber evidence="1">2.3.2.2</ecNumber>
    </submittedName>
</protein>
<dbReference type="MEROPS" id="T03.025"/>
<dbReference type="GO" id="GO:0103068">
    <property type="term" value="F:leukotriene C4 gamma-glutamyl transferase activity"/>
    <property type="evidence" value="ECO:0007669"/>
    <property type="project" value="UniProtKB-EC"/>
</dbReference>
<gene>
    <name evidence="1" type="ORF">CWATWH0402_3993</name>
</gene>
<dbReference type="Gene3D" id="3.60.20.40">
    <property type="match status" value="1"/>
</dbReference>
<dbReference type="AlphaFoldDB" id="T2JP43"/>
<keyword evidence="1" id="KW-0012">Acyltransferase</keyword>
<organism evidence="1 2">
    <name type="scientific">Crocosphaera watsonii WH 0402</name>
    <dbReference type="NCBI Taxonomy" id="1284629"/>
    <lineage>
        <taxon>Bacteria</taxon>
        <taxon>Bacillati</taxon>
        <taxon>Cyanobacteriota</taxon>
        <taxon>Cyanophyceae</taxon>
        <taxon>Oscillatoriophycideae</taxon>
        <taxon>Chroococcales</taxon>
        <taxon>Aphanothecaceae</taxon>
        <taxon>Crocosphaera</taxon>
    </lineage>
</organism>
<reference evidence="1 2" key="1">
    <citation type="submission" date="2013-01" db="EMBL/GenBank/DDBJ databases">
        <authorList>
            <person name="Bench S."/>
        </authorList>
    </citation>
    <scope>NUCLEOTIDE SEQUENCE [LARGE SCALE GENOMIC DNA]</scope>
    <source>
        <strain evidence="1 2">WH 0402</strain>
    </source>
</reference>
<dbReference type="EMBL" id="CAQN01000403">
    <property type="protein sequence ID" value="CCQ66307.1"/>
    <property type="molecule type" value="Genomic_DNA"/>
</dbReference>
<sequence length="60" mass="6661">MVSFIQSNYDTFGSGILVPETGISLHNRGSAFTLEKGHPNQIAANKRPFHTIIPGFFNQR</sequence>
<accession>T2JP43</accession>
<dbReference type="Proteomes" id="UP000018130">
    <property type="component" value="Unassembled WGS sequence"/>
</dbReference>
<evidence type="ECO:0000313" key="2">
    <source>
        <dbReference type="Proteomes" id="UP000018130"/>
    </source>
</evidence>
<proteinExistence type="predicted"/>
<dbReference type="PANTHER" id="PTHR43881">
    <property type="entry name" value="GAMMA-GLUTAMYLTRANSPEPTIDASE (AFU_ORTHOLOGUE AFUA_4G13580)"/>
    <property type="match status" value="1"/>
</dbReference>
<dbReference type="SUPFAM" id="SSF56235">
    <property type="entry name" value="N-terminal nucleophile aminohydrolases (Ntn hydrolases)"/>
    <property type="match status" value="1"/>
</dbReference>
<dbReference type="InterPro" id="IPR052896">
    <property type="entry name" value="GGT-like_enzyme"/>
</dbReference>
<name>T2JP43_CROWT</name>
<dbReference type="InterPro" id="IPR043137">
    <property type="entry name" value="GGT_ssub_C"/>
</dbReference>
<dbReference type="InterPro" id="IPR029055">
    <property type="entry name" value="Ntn_hydrolases_N"/>
</dbReference>
<dbReference type="PANTHER" id="PTHR43881:SF1">
    <property type="entry name" value="GAMMA-GLUTAMYLTRANSPEPTIDASE (AFU_ORTHOLOGUE AFUA_4G13580)"/>
    <property type="match status" value="1"/>
</dbReference>
<evidence type="ECO:0000313" key="1">
    <source>
        <dbReference type="EMBL" id="CCQ66307.1"/>
    </source>
</evidence>